<organism evidence="10 11">
    <name type="scientific">Paenibacillus foliorum</name>
    <dbReference type="NCBI Taxonomy" id="2654974"/>
    <lineage>
        <taxon>Bacteria</taxon>
        <taxon>Bacillati</taxon>
        <taxon>Bacillota</taxon>
        <taxon>Bacilli</taxon>
        <taxon>Bacillales</taxon>
        <taxon>Paenibacillaceae</taxon>
        <taxon>Paenibacillus</taxon>
    </lineage>
</organism>
<comment type="subcellular location">
    <subcellularLocation>
        <location evidence="1">Cell membrane</location>
        <topology evidence="1">Multi-pass membrane protein</topology>
    </subcellularLocation>
</comment>
<dbReference type="AlphaFoldDB" id="A0A972K0X4"/>
<evidence type="ECO:0000256" key="4">
    <source>
        <dbReference type="ARBA" id="ARBA00022989"/>
    </source>
</evidence>
<feature type="domain" description="MacB-like periplasmic core" evidence="9">
    <location>
        <begin position="21"/>
        <end position="251"/>
    </location>
</feature>
<dbReference type="Pfam" id="PF02687">
    <property type="entry name" value="FtsX"/>
    <property type="match status" value="1"/>
</dbReference>
<dbReference type="PANTHER" id="PTHR30572:SF4">
    <property type="entry name" value="ABC TRANSPORTER PERMEASE YTRF"/>
    <property type="match status" value="1"/>
</dbReference>
<dbReference type="EMBL" id="WHOD01000067">
    <property type="protein sequence ID" value="NOU95121.1"/>
    <property type="molecule type" value="Genomic_DNA"/>
</dbReference>
<gene>
    <name evidence="10" type="ORF">GC093_18095</name>
</gene>
<reference evidence="10" key="1">
    <citation type="submission" date="2019-10" db="EMBL/GenBank/DDBJ databases">
        <title>Description of Paenibacillus glebae sp. nov.</title>
        <authorList>
            <person name="Carlier A."/>
            <person name="Qi S."/>
        </authorList>
    </citation>
    <scope>NUCLEOTIDE SEQUENCE</scope>
    <source>
        <strain evidence="10">LMG 31456</strain>
    </source>
</reference>
<dbReference type="RefSeq" id="WP_171653324.1">
    <property type="nucleotide sequence ID" value="NZ_WHOD01000067.1"/>
</dbReference>
<keyword evidence="11" id="KW-1185">Reference proteome</keyword>
<keyword evidence="3 7" id="KW-0812">Transmembrane</keyword>
<evidence type="ECO:0000256" key="1">
    <source>
        <dbReference type="ARBA" id="ARBA00004651"/>
    </source>
</evidence>
<protein>
    <submittedName>
        <fullName evidence="10">FtsX-like permease family protein</fullName>
    </submittedName>
</protein>
<evidence type="ECO:0000313" key="11">
    <source>
        <dbReference type="Proteomes" id="UP000641588"/>
    </source>
</evidence>
<keyword evidence="2" id="KW-1003">Cell membrane</keyword>
<dbReference type="GO" id="GO:0022857">
    <property type="term" value="F:transmembrane transporter activity"/>
    <property type="evidence" value="ECO:0007669"/>
    <property type="project" value="TreeGrafter"/>
</dbReference>
<dbReference type="PANTHER" id="PTHR30572">
    <property type="entry name" value="MEMBRANE COMPONENT OF TRANSPORTER-RELATED"/>
    <property type="match status" value="1"/>
</dbReference>
<name>A0A972K0X4_9BACL</name>
<evidence type="ECO:0000259" key="9">
    <source>
        <dbReference type="Pfam" id="PF12704"/>
    </source>
</evidence>
<comment type="similarity">
    <text evidence="6">Belongs to the ABC-4 integral membrane protein family.</text>
</comment>
<dbReference type="InterPro" id="IPR025857">
    <property type="entry name" value="MacB_PCD"/>
</dbReference>
<feature type="domain" description="ABC3 transporter permease C-terminal" evidence="8">
    <location>
        <begin position="289"/>
        <end position="402"/>
    </location>
</feature>
<feature type="transmembrane region" description="Helical" evidence="7">
    <location>
        <begin position="281"/>
        <end position="308"/>
    </location>
</feature>
<keyword evidence="4 7" id="KW-1133">Transmembrane helix</keyword>
<dbReference type="InterPro" id="IPR003838">
    <property type="entry name" value="ABC3_permease_C"/>
</dbReference>
<dbReference type="InterPro" id="IPR050250">
    <property type="entry name" value="Macrolide_Exporter_MacB"/>
</dbReference>
<evidence type="ECO:0000256" key="5">
    <source>
        <dbReference type="ARBA" id="ARBA00023136"/>
    </source>
</evidence>
<evidence type="ECO:0000259" key="8">
    <source>
        <dbReference type="Pfam" id="PF02687"/>
    </source>
</evidence>
<feature type="transmembrane region" description="Helical" evidence="7">
    <location>
        <begin position="329"/>
        <end position="354"/>
    </location>
</feature>
<feature type="transmembrane region" description="Helical" evidence="7">
    <location>
        <begin position="374"/>
        <end position="395"/>
    </location>
</feature>
<feature type="transmembrane region" description="Helical" evidence="7">
    <location>
        <begin position="21"/>
        <end position="43"/>
    </location>
</feature>
<evidence type="ECO:0000256" key="2">
    <source>
        <dbReference type="ARBA" id="ARBA00022475"/>
    </source>
</evidence>
<dbReference type="Pfam" id="PF12704">
    <property type="entry name" value="MacB_PCD"/>
    <property type="match status" value="1"/>
</dbReference>
<proteinExistence type="inferred from homology"/>
<evidence type="ECO:0000256" key="7">
    <source>
        <dbReference type="SAM" id="Phobius"/>
    </source>
</evidence>
<evidence type="ECO:0000313" key="10">
    <source>
        <dbReference type="EMBL" id="NOU95121.1"/>
    </source>
</evidence>
<accession>A0A972K0X4</accession>
<keyword evidence="5 7" id="KW-0472">Membrane</keyword>
<evidence type="ECO:0000256" key="6">
    <source>
        <dbReference type="ARBA" id="ARBA00038076"/>
    </source>
</evidence>
<dbReference type="GO" id="GO:0005886">
    <property type="term" value="C:plasma membrane"/>
    <property type="evidence" value="ECO:0007669"/>
    <property type="project" value="UniProtKB-SubCell"/>
</dbReference>
<evidence type="ECO:0000256" key="3">
    <source>
        <dbReference type="ARBA" id="ARBA00022692"/>
    </source>
</evidence>
<comment type="caution">
    <text evidence="10">The sequence shown here is derived from an EMBL/GenBank/DDBJ whole genome shotgun (WGS) entry which is preliminary data.</text>
</comment>
<dbReference type="Proteomes" id="UP000641588">
    <property type="component" value="Unassembled WGS sequence"/>
</dbReference>
<sequence length="409" mass="45098">MRPLRALIISMRGLWSYPTRTWLAVLGIMISTLLIVFLLSVLYNFKTSLVGQVESMGVQQIIAAPGRILNSESSISQANLSSLLSYASVTSTLTYKDAMDVKDKLPEIIAAAPQIETVTHVAESSKTIESMYTGTTPDYLDMFSLQLEEGRFFTEEETNKEAPVLILGQAVKQLLFEGRSALGQKVKIKGIEFEIIGVLKEKQLIGFNFDERVYTGYPMVSNSANLKNASMIFFKFQSNEPLDIVRDKIAKVMIPNHGGIRDFGLLAPDGAINMINTIADLVTAIAVGITGVSFLVGGIGIMNVMLLTVKERTREIGIRKAVGARWWDILLQFLMEATYISVLGCVLGLAGSYGLLRLLHSFFPVLSAQFPLEMILWCLLFSVVLGVLFGISPAIKALRIKPIDALRYE</sequence>